<dbReference type="RefSeq" id="XP_056514175.1">
    <property type="nucleotide sequence ID" value="XM_056653108.1"/>
</dbReference>
<gene>
    <name evidence="1" type="ORF">NUU61_002526</name>
</gene>
<name>A0A9W9KG24_9EURO</name>
<dbReference type="GeneID" id="81392276"/>
<organism evidence="1 2">
    <name type="scientific">Penicillium alfredii</name>
    <dbReference type="NCBI Taxonomy" id="1506179"/>
    <lineage>
        <taxon>Eukaryota</taxon>
        <taxon>Fungi</taxon>
        <taxon>Dikarya</taxon>
        <taxon>Ascomycota</taxon>
        <taxon>Pezizomycotina</taxon>
        <taxon>Eurotiomycetes</taxon>
        <taxon>Eurotiomycetidae</taxon>
        <taxon>Eurotiales</taxon>
        <taxon>Aspergillaceae</taxon>
        <taxon>Penicillium</taxon>
    </lineage>
</organism>
<dbReference type="AlphaFoldDB" id="A0A9W9KG24"/>
<dbReference type="Proteomes" id="UP001141434">
    <property type="component" value="Unassembled WGS sequence"/>
</dbReference>
<comment type="caution">
    <text evidence="1">The sequence shown here is derived from an EMBL/GenBank/DDBJ whole genome shotgun (WGS) entry which is preliminary data.</text>
</comment>
<keyword evidence="2" id="KW-1185">Reference proteome</keyword>
<evidence type="ECO:0000313" key="1">
    <source>
        <dbReference type="EMBL" id="KAJ5105179.1"/>
    </source>
</evidence>
<reference evidence="1" key="2">
    <citation type="journal article" date="2023" name="IMA Fungus">
        <title>Comparative genomic study of the Penicillium genus elucidates a diverse pangenome and 15 lateral gene transfer events.</title>
        <authorList>
            <person name="Petersen C."/>
            <person name="Sorensen T."/>
            <person name="Nielsen M.R."/>
            <person name="Sondergaard T.E."/>
            <person name="Sorensen J.L."/>
            <person name="Fitzpatrick D.A."/>
            <person name="Frisvad J.C."/>
            <person name="Nielsen K.L."/>
        </authorList>
    </citation>
    <scope>NUCLEOTIDE SEQUENCE</scope>
    <source>
        <strain evidence="1">IBT 34128</strain>
    </source>
</reference>
<dbReference type="EMBL" id="JAPMSZ010000004">
    <property type="protein sequence ID" value="KAJ5105179.1"/>
    <property type="molecule type" value="Genomic_DNA"/>
</dbReference>
<accession>A0A9W9KG24</accession>
<sequence>MWNLVHTAEMKQDFHHDILSCEYQEELDSVLKEEEELMKRAATKAAADQLEEWKARAEAEDKINIKTKGTKKHCTGKRRASISVSSVPYVTLPGYINSHERRPLSYRVKKDNSVSKTKYLEIKSLAERLFATAPDRLHCLKALDSDWGSWGKKKNDAAVKLVRSI</sequence>
<proteinExistence type="predicted"/>
<reference evidence="1" key="1">
    <citation type="submission" date="2022-11" db="EMBL/GenBank/DDBJ databases">
        <authorList>
            <person name="Petersen C."/>
        </authorList>
    </citation>
    <scope>NUCLEOTIDE SEQUENCE</scope>
    <source>
        <strain evidence="1">IBT 34128</strain>
    </source>
</reference>
<protein>
    <submittedName>
        <fullName evidence="1">Uncharacterized protein</fullName>
    </submittedName>
</protein>
<evidence type="ECO:0000313" key="2">
    <source>
        <dbReference type="Proteomes" id="UP001141434"/>
    </source>
</evidence>